<dbReference type="AlphaFoldDB" id="A0A0L9TL48"/>
<reference evidence="2" key="1">
    <citation type="journal article" date="2015" name="Proc. Natl. Acad. Sci. U.S.A.">
        <title>Genome sequencing of adzuki bean (Vigna angularis) provides insight into high starch and low fat accumulation and domestication.</title>
        <authorList>
            <person name="Yang K."/>
            <person name="Tian Z."/>
            <person name="Chen C."/>
            <person name="Luo L."/>
            <person name="Zhao B."/>
            <person name="Wang Z."/>
            <person name="Yu L."/>
            <person name="Li Y."/>
            <person name="Sun Y."/>
            <person name="Li W."/>
            <person name="Chen Y."/>
            <person name="Li Y."/>
            <person name="Zhang Y."/>
            <person name="Ai D."/>
            <person name="Zhao J."/>
            <person name="Shang C."/>
            <person name="Ma Y."/>
            <person name="Wu B."/>
            <person name="Wang M."/>
            <person name="Gao L."/>
            <person name="Sun D."/>
            <person name="Zhang P."/>
            <person name="Guo F."/>
            <person name="Wang W."/>
            <person name="Li Y."/>
            <person name="Wang J."/>
            <person name="Varshney R.K."/>
            <person name="Wang J."/>
            <person name="Ling H.Q."/>
            <person name="Wan P."/>
        </authorList>
    </citation>
    <scope>NUCLEOTIDE SEQUENCE</scope>
    <source>
        <strain evidence="2">cv. Jingnong 6</strain>
    </source>
</reference>
<evidence type="ECO:0000313" key="1">
    <source>
        <dbReference type="EMBL" id="KOM30879.1"/>
    </source>
</evidence>
<organism evidence="1 2">
    <name type="scientific">Phaseolus angularis</name>
    <name type="common">Azuki bean</name>
    <name type="synonym">Vigna angularis</name>
    <dbReference type="NCBI Taxonomy" id="3914"/>
    <lineage>
        <taxon>Eukaryota</taxon>
        <taxon>Viridiplantae</taxon>
        <taxon>Streptophyta</taxon>
        <taxon>Embryophyta</taxon>
        <taxon>Tracheophyta</taxon>
        <taxon>Spermatophyta</taxon>
        <taxon>Magnoliopsida</taxon>
        <taxon>eudicotyledons</taxon>
        <taxon>Gunneridae</taxon>
        <taxon>Pentapetalae</taxon>
        <taxon>rosids</taxon>
        <taxon>fabids</taxon>
        <taxon>Fabales</taxon>
        <taxon>Fabaceae</taxon>
        <taxon>Papilionoideae</taxon>
        <taxon>50 kb inversion clade</taxon>
        <taxon>NPAAA clade</taxon>
        <taxon>indigoferoid/millettioid clade</taxon>
        <taxon>Phaseoleae</taxon>
        <taxon>Vigna</taxon>
    </lineage>
</organism>
<name>A0A0L9TL48_PHAAN</name>
<proteinExistence type="predicted"/>
<dbReference type="Proteomes" id="UP000053144">
    <property type="component" value="Chromosome 1"/>
</dbReference>
<dbReference type="EMBL" id="CM003371">
    <property type="protein sequence ID" value="KOM30879.1"/>
    <property type="molecule type" value="Genomic_DNA"/>
</dbReference>
<dbReference type="Gramene" id="KOM30879">
    <property type="protein sequence ID" value="KOM30879"/>
    <property type="gene ID" value="LR48_Vigan01g043400"/>
</dbReference>
<gene>
    <name evidence="1" type="ORF">LR48_Vigan01g043400</name>
</gene>
<sequence>MDSHSELPWRDALCQCTRIANGLVAMREIQSSWSLSRVFARRVRSLCEKLMVSLCEGVRYARGTF</sequence>
<accession>A0A0L9TL48</accession>
<evidence type="ECO:0000313" key="2">
    <source>
        <dbReference type="Proteomes" id="UP000053144"/>
    </source>
</evidence>
<protein>
    <submittedName>
        <fullName evidence="1">Uncharacterized protein</fullName>
    </submittedName>
</protein>